<dbReference type="InterPro" id="IPR009730">
    <property type="entry name" value="MFAP1_C"/>
</dbReference>
<dbReference type="InterPro" id="IPR033194">
    <property type="entry name" value="MFAP1"/>
</dbReference>
<feature type="compositionally biased region" description="Basic and acidic residues" evidence="1">
    <location>
        <begin position="164"/>
        <end position="198"/>
    </location>
</feature>
<evidence type="ECO:0000313" key="5">
    <source>
        <dbReference type="Proteomes" id="UP000663827"/>
    </source>
</evidence>
<feature type="domain" description="Micro-fibrillar-associated protein 1 C-terminal" evidence="3">
    <location>
        <begin position="129"/>
        <end position="337"/>
    </location>
</feature>
<evidence type="ECO:0000259" key="3">
    <source>
        <dbReference type="Pfam" id="PF06991"/>
    </source>
</evidence>
<name>A0A8H3HYG0_9AGAM</name>
<feature type="region of interest" description="Disordered" evidence="1">
    <location>
        <begin position="1"/>
        <end position="71"/>
    </location>
</feature>
<evidence type="ECO:0000256" key="1">
    <source>
        <dbReference type="SAM" id="MobiDB-lite"/>
    </source>
</evidence>
<dbReference type="SUPFAM" id="SSF51905">
    <property type="entry name" value="FAD/NAD(P)-binding domain"/>
    <property type="match status" value="1"/>
</dbReference>
<keyword evidence="2" id="KW-0472">Membrane</keyword>
<dbReference type="PANTHER" id="PTHR15327">
    <property type="entry name" value="MICROFIBRIL-ASSOCIATED PROTEIN"/>
    <property type="match status" value="1"/>
</dbReference>
<protein>
    <recommendedName>
        <fullName evidence="3">Micro-fibrillar-associated protein 1 C-terminal domain-containing protein</fullName>
    </recommendedName>
</protein>
<organism evidence="4 5">
    <name type="scientific">Rhizoctonia solani</name>
    <dbReference type="NCBI Taxonomy" id="456999"/>
    <lineage>
        <taxon>Eukaryota</taxon>
        <taxon>Fungi</taxon>
        <taxon>Dikarya</taxon>
        <taxon>Basidiomycota</taxon>
        <taxon>Agaricomycotina</taxon>
        <taxon>Agaricomycetes</taxon>
        <taxon>Cantharellales</taxon>
        <taxon>Ceratobasidiaceae</taxon>
        <taxon>Rhizoctonia</taxon>
    </lineage>
</organism>
<dbReference type="AlphaFoldDB" id="A0A8H3HYG0"/>
<dbReference type="InterPro" id="IPR036188">
    <property type="entry name" value="FAD/NAD-bd_sf"/>
</dbReference>
<accession>A0A8H3HYG0</accession>
<feature type="compositionally biased region" description="Acidic residues" evidence="1">
    <location>
        <begin position="96"/>
        <end position="109"/>
    </location>
</feature>
<reference evidence="4" key="1">
    <citation type="submission" date="2021-01" db="EMBL/GenBank/DDBJ databases">
        <authorList>
            <person name="Kaushik A."/>
        </authorList>
    </citation>
    <scope>NUCLEOTIDE SEQUENCE</scope>
    <source>
        <strain evidence="4">AG5</strain>
    </source>
</reference>
<feature type="compositionally biased region" description="Basic and acidic residues" evidence="1">
    <location>
        <begin position="147"/>
        <end position="156"/>
    </location>
</feature>
<sequence length="1048" mass="115624">MQTTRKPTAARPAQAAGRYWKGKAPKGVDAGALSDSDSDEGHQDVGEDQEAIEEEEFEFAGQEEDSKADVRKGVAKMSVALRDVEVKDGKVIVGGQEEEEESEESEEEEAPKAPGESGSSEYESSSEEESEEEPPKPQFRPVFVPKRARETIKQMEAESEFSEEAIKRREEEAAQRKKESHDLVAESIKRELAEKETAENVPDIDDADGLDPAAEFEAWRTRELTRISREAEAARIREEDRLERERRAALPEEQRLKEDMERAEKSRADKPQGQQKFLQKYWHKGAFHQDADILKRHDFTEATESTIDASMLPAVMQVKNFGKRGQTKYTHLRDQDTTVKQGEFGAAAIGKGPRPAGQVGVQEGCFNCGGPHLKRDCPNPPVPTGTNASFGSRDAPAPKTWGAETMTAGEMSHGIRASGVAETRADDATKALVEETGLLTGLATEMTTGEEIIHHVGEMTTDEAGAAEVQMTGAKGRAPESTAVKDRHPLMLTRDGAWRHRPVTLGQLSIMYTFAVVGSGLAGLTSAYLLAELQPRPADAEFEVHIFERSSVLGMDAESLTVKVQGSSETERENVIRVDVPMRSIQAGTVRGASGPYAKLTKFYDHLGVALKMHNYSYSFSSRTTGGFESKDWRVRTHMLYNGDSGRAGVGVPSTVYAAQGSKPFNALFVLVNFIRWLLAALVLGIHYIRLLFLSRPASRTPTHLCRETLKAWTQRTTRQNFISRILGWEAFVEDVVVPLFSAVCTTSISDIWEHPAAEILDYIWLSLKTHHHHAAYGVRDIVSRLASPIPQRNVHLSAEVDALIANTSESTTSVSFRTTHTNNPEVCILSGFSHIILATPTQHSANLIRSFVSTLNEKSTLRAPLEDAICKLKLFRTHKTTVITHRDASVLPNHQSDWRDLNLVLETSETAHHDEKTSATMLTPGCAMATHIFPTPSGPPLCQTTNPVLPIRPELILSQSILDRSVLTIESKIARDSFSRPLGDNEWTQGDLQGLKMHETDKSPARIWLCGAWAYGGIPLLEGCVGSAEIVVRGILELEGYEHPALI</sequence>
<keyword evidence="2" id="KW-1133">Transmembrane helix</keyword>
<dbReference type="EMBL" id="CAJNJQ010002111">
    <property type="protein sequence ID" value="CAE7161708.1"/>
    <property type="molecule type" value="Genomic_DNA"/>
</dbReference>
<comment type="caution">
    <text evidence="4">The sequence shown here is derived from an EMBL/GenBank/DDBJ whole genome shotgun (WGS) entry which is preliminary data.</text>
</comment>
<gene>
    <name evidence="4" type="ORF">RDB_LOCUS100520</name>
</gene>
<dbReference type="Proteomes" id="UP000663827">
    <property type="component" value="Unassembled WGS sequence"/>
</dbReference>
<evidence type="ECO:0000256" key="2">
    <source>
        <dbReference type="SAM" id="Phobius"/>
    </source>
</evidence>
<evidence type="ECO:0000313" key="4">
    <source>
        <dbReference type="EMBL" id="CAE7161708.1"/>
    </source>
</evidence>
<dbReference type="Pfam" id="PF06991">
    <property type="entry name" value="MFAP1"/>
    <property type="match status" value="1"/>
</dbReference>
<dbReference type="Pfam" id="PF13450">
    <property type="entry name" value="NAD_binding_8"/>
    <property type="match status" value="1"/>
</dbReference>
<feature type="region of interest" description="Disordered" evidence="1">
    <location>
        <begin position="85"/>
        <end position="212"/>
    </location>
</feature>
<feature type="region of interest" description="Disordered" evidence="1">
    <location>
        <begin position="237"/>
        <end position="274"/>
    </location>
</feature>
<feature type="transmembrane region" description="Helical" evidence="2">
    <location>
        <begin position="510"/>
        <end position="531"/>
    </location>
</feature>
<feature type="compositionally biased region" description="Acidic residues" evidence="1">
    <location>
        <begin position="46"/>
        <end position="63"/>
    </location>
</feature>
<feature type="transmembrane region" description="Helical" evidence="2">
    <location>
        <begin position="667"/>
        <end position="689"/>
    </location>
</feature>
<keyword evidence="2" id="KW-0812">Transmembrane</keyword>
<proteinExistence type="predicted"/>
<feature type="compositionally biased region" description="Basic and acidic residues" evidence="1">
    <location>
        <begin position="237"/>
        <end position="270"/>
    </location>
</feature>
<dbReference type="Gene3D" id="3.50.50.60">
    <property type="entry name" value="FAD/NAD(P)-binding domain"/>
    <property type="match status" value="1"/>
</dbReference>